<dbReference type="EMBL" id="CADIKM010000023">
    <property type="protein sequence ID" value="CAB3796183.1"/>
    <property type="molecule type" value="Genomic_DNA"/>
</dbReference>
<protein>
    <submittedName>
        <fullName evidence="1">Uncharacterized protein</fullName>
    </submittedName>
</protein>
<evidence type="ECO:0000313" key="1">
    <source>
        <dbReference type="EMBL" id="CAB3796183.1"/>
    </source>
</evidence>
<evidence type="ECO:0000313" key="2">
    <source>
        <dbReference type="Proteomes" id="UP000494115"/>
    </source>
</evidence>
<organism evidence="1 2">
    <name type="scientific">Pararobbsia alpina</name>
    <dbReference type="NCBI Taxonomy" id="621374"/>
    <lineage>
        <taxon>Bacteria</taxon>
        <taxon>Pseudomonadati</taxon>
        <taxon>Pseudomonadota</taxon>
        <taxon>Betaproteobacteria</taxon>
        <taxon>Burkholderiales</taxon>
        <taxon>Burkholderiaceae</taxon>
        <taxon>Pararobbsia</taxon>
    </lineage>
</organism>
<dbReference type="Proteomes" id="UP000494115">
    <property type="component" value="Unassembled WGS sequence"/>
</dbReference>
<gene>
    <name evidence="1" type="ORF">LMG28138_04015</name>
</gene>
<reference evidence="1 2" key="1">
    <citation type="submission" date="2020-04" db="EMBL/GenBank/DDBJ databases">
        <authorList>
            <person name="De Canck E."/>
        </authorList>
    </citation>
    <scope>NUCLEOTIDE SEQUENCE [LARGE SCALE GENOMIC DNA]</scope>
    <source>
        <strain evidence="1 2">LMG 28138</strain>
    </source>
</reference>
<proteinExistence type="predicted"/>
<accession>A0A6S7BD30</accession>
<name>A0A6S7BD30_9BURK</name>
<dbReference type="AlphaFoldDB" id="A0A6S7BD30"/>
<keyword evidence="2" id="KW-1185">Reference proteome</keyword>
<sequence>MMLVGGVDRAEDIELNAMLAQLLPPAHDQIEGALRMAIDAKGVVKFTRTINTQAHEKVVLLEELAPFVVEKNAVGLKSVLHNLSRPAVLFDEFDRVPEEFDLH</sequence>